<comment type="similarity">
    <text evidence="17">Belongs to the peroxidase family. Classical plant (class III) peroxidase subfamily.</text>
</comment>
<evidence type="ECO:0000256" key="12">
    <source>
        <dbReference type="ARBA" id="ARBA00023324"/>
    </source>
</evidence>
<dbReference type="PANTHER" id="PTHR31517:SF51">
    <property type="entry name" value="PEROXIDASE 55"/>
    <property type="match status" value="1"/>
</dbReference>
<reference evidence="19" key="1">
    <citation type="submission" date="2020-03" db="EMBL/GenBank/DDBJ databases">
        <title>A high-quality chromosome-level genome assembly of a woody plant with both climbing and erect habits, Rhamnella rubrinervis.</title>
        <authorList>
            <person name="Lu Z."/>
            <person name="Yang Y."/>
            <person name="Zhu X."/>
            <person name="Sun Y."/>
        </authorList>
    </citation>
    <scope>NUCLEOTIDE SEQUENCE</scope>
    <source>
        <strain evidence="19">BYM</strain>
        <tissue evidence="19">Leaf</tissue>
    </source>
</reference>
<feature type="disulfide bond" evidence="16">
    <location>
        <begin position="22"/>
        <end position="102"/>
    </location>
</feature>
<dbReference type="InterPro" id="IPR010255">
    <property type="entry name" value="Haem_peroxidase_sf"/>
</dbReference>
<evidence type="ECO:0000256" key="17">
    <source>
        <dbReference type="RuleBase" id="RU362060"/>
    </source>
</evidence>
<evidence type="ECO:0000256" key="13">
    <source>
        <dbReference type="PIRSR" id="PIRSR600823-2"/>
    </source>
</evidence>
<evidence type="ECO:0000256" key="6">
    <source>
        <dbReference type="ARBA" id="ARBA00022559"/>
    </source>
</evidence>
<dbReference type="PROSITE" id="PS00435">
    <property type="entry name" value="PEROXIDASE_1"/>
    <property type="match status" value="1"/>
</dbReference>
<feature type="disulfide bond" evidence="16">
    <location>
        <begin position="55"/>
        <end position="60"/>
    </location>
</feature>
<name>A0A8K0DVZ7_9ROSA</name>
<proteinExistence type="inferred from homology"/>
<dbReference type="Gene3D" id="1.10.420.10">
    <property type="entry name" value="Peroxidase, domain 2"/>
    <property type="match status" value="1"/>
</dbReference>
<evidence type="ECO:0000256" key="5">
    <source>
        <dbReference type="ARBA" id="ARBA00022525"/>
    </source>
</evidence>
<dbReference type="PROSITE" id="PS50873">
    <property type="entry name" value="PEROXIDASE_4"/>
    <property type="match status" value="1"/>
</dbReference>
<dbReference type="AlphaFoldDB" id="A0A8K0DVZ7"/>
<dbReference type="InterPro" id="IPR033905">
    <property type="entry name" value="Secretory_peroxidase"/>
</dbReference>
<keyword evidence="10 14" id="KW-0408">Iron</keyword>
<feature type="binding site" evidence="14">
    <location>
        <position position="235"/>
    </location>
    <ligand>
        <name>Ca(2+)</name>
        <dbReference type="ChEBI" id="CHEBI:29108"/>
        <label>2</label>
    </ligand>
</feature>
<dbReference type="GO" id="GO:0042744">
    <property type="term" value="P:hydrogen peroxide catabolic process"/>
    <property type="evidence" value="ECO:0007669"/>
    <property type="project" value="UniProtKB-KW"/>
</dbReference>
<feature type="domain" description="Plant heme peroxidase family profile" evidence="18">
    <location>
        <begin position="12"/>
        <end position="307"/>
    </location>
</feature>
<evidence type="ECO:0000256" key="8">
    <source>
        <dbReference type="ARBA" id="ARBA00022723"/>
    </source>
</evidence>
<keyword evidence="20" id="KW-1185">Reference proteome</keyword>
<dbReference type="PRINTS" id="PR00461">
    <property type="entry name" value="PLPEROXIDASE"/>
</dbReference>
<feature type="binding site" evidence="13">
    <location>
        <position position="150"/>
    </location>
    <ligand>
        <name>substrate</name>
    </ligand>
</feature>
<protein>
    <recommendedName>
        <fullName evidence="4 17">Peroxidase</fullName>
        <ecNumber evidence="4 17">1.11.1.7</ecNumber>
    </recommendedName>
</protein>
<dbReference type="GO" id="GO:0006979">
    <property type="term" value="P:response to oxidative stress"/>
    <property type="evidence" value="ECO:0007669"/>
    <property type="project" value="UniProtKB-UniRule"/>
</dbReference>
<keyword evidence="9 17" id="KW-0560">Oxidoreductase</keyword>
<dbReference type="GO" id="GO:0020037">
    <property type="term" value="F:heme binding"/>
    <property type="evidence" value="ECO:0007669"/>
    <property type="project" value="UniProtKB-UniRule"/>
</dbReference>
<evidence type="ECO:0000256" key="10">
    <source>
        <dbReference type="ARBA" id="ARBA00023004"/>
    </source>
</evidence>
<feature type="disulfide bond" evidence="16">
    <location>
        <begin position="187"/>
        <end position="215"/>
    </location>
</feature>
<dbReference type="InterPro" id="IPR019793">
    <property type="entry name" value="Peroxidases_heam-ligand_BS"/>
</dbReference>
<keyword evidence="7 17" id="KW-0349">Heme</keyword>
<feature type="disulfide bond" evidence="16">
    <location>
        <begin position="108"/>
        <end position="303"/>
    </location>
</feature>
<comment type="similarity">
    <text evidence="3">Belongs to the peroxidase family. Ascorbate peroxidase subfamily.</text>
</comment>
<gene>
    <name evidence="19" type="ORF">FNV43_RR22341</name>
</gene>
<comment type="function">
    <text evidence="2">Removal of H(2)O(2), oxidation of toxic reductants, biosynthesis and degradation of lignin, suberization, auxin catabolism, response to environmental stresses such as wounding, pathogen attack and oxidative stress. These functions might be dependent on each isozyme/isoform in each plant tissue.</text>
</comment>
<dbReference type="EC" id="1.11.1.7" evidence="4 17"/>
<dbReference type="Proteomes" id="UP000796880">
    <property type="component" value="Unassembled WGS sequence"/>
</dbReference>
<evidence type="ECO:0000259" key="18">
    <source>
        <dbReference type="PROSITE" id="PS50873"/>
    </source>
</evidence>
<evidence type="ECO:0000256" key="11">
    <source>
        <dbReference type="ARBA" id="ARBA00023157"/>
    </source>
</evidence>
<feature type="site" description="Transition state stabilizer" evidence="15">
    <location>
        <position position="49"/>
    </location>
</feature>
<keyword evidence="11 16" id="KW-1015">Disulfide bond</keyword>
<dbReference type="OrthoDB" id="2113341at2759"/>
<dbReference type="FunFam" id="1.10.520.10:FF:000008">
    <property type="entry name" value="Peroxidase"/>
    <property type="match status" value="1"/>
</dbReference>
<evidence type="ECO:0000256" key="2">
    <source>
        <dbReference type="ARBA" id="ARBA00002322"/>
    </source>
</evidence>
<dbReference type="Gene3D" id="1.10.520.10">
    <property type="match status" value="1"/>
</dbReference>
<accession>A0A8K0DVZ7</accession>
<evidence type="ECO:0000256" key="15">
    <source>
        <dbReference type="PIRSR" id="PIRSR600823-4"/>
    </source>
</evidence>
<dbReference type="PRINTS" id="PR00458">
    <property type="entry name" value="PEROXIDASE"/>
</dbReference>
<dbReference type="GO" id="GO:0046872">
    <property type="term" value="F:metal ion binding"/>
    <property type="evidence" value="ECO:0007669"/>
    <property type="project" value="UniProtKB-UniRule"/>
</dbReference>
<evidence type="ECO:0000256" key="1">
    <source>
        <dbReference type="ARBA" id="ARBA00000189"/>
    </source>
</evidence>
<dbReference type="FunFam" id="1.10.420.10:FF:000001">
    <property type="entry name" value="Peroxidase"/>
    <property type="match status" value="1"/>
</dbReference>
<comment type="subcellular location">
    <subcellularLocation>
        <location evidence="17">Secreted</location>
    </subcellularLocation>
</comment>
<sequence length="308" mass="33402">MVFMVMQKAGGQLVENFYESSCPNVEGIVKEMAFAMYMQENFSVPATLRLFFPDCFIEGCDASIMIDSPNCDAEKDAVDNLSLAGDGFDMVNKVKQAVEAACPGVVSCADILAIAARDAVVLAGGPSFSVELGRRDGLISQASRVAGNIPEPSFNLTQLTTIFAKNNLSQTDMIALSGAHTLGVSHCARIADRLYGFPPDPYLDKNYKDQLMLKCPLTALTDGVITMDATPLTFDNLYYKSLEKRKGLFISDEVLFVESASQPTVQDFAENPYTFSRAFIAGMVKLGRVGVKTGIQGEIRRNCAAFNS</sequence>
<feature type="binding site" evidence="14">
    <location>
        <position position="230"/>
    </location>
    <ligand>
        <name>Ca(2+)</name>
        <dbReference type="ChEBI" id="CHEBI:29108"/>
        <label>2</label>
    </ligand>
</feature>
<comment type="caution">
    <text evidence="19">The sequence shown here is derived from an EMBL/GenBank/DDBJ whole genome shotgun (WGS) entry which is preliminary data.</text>
</comment>
<feature type="binding site" evidence="14">
    <location>
        <position position="59"/>
    </location>
    <ligand>
        <name>Ca(2+)</name>
        <dbReference type="ChEBI" id="CHEBI:29108"/>
        <label>1</label>
    </ligand>
</feature>
<dbReference type="GO" id="GO:0140825">
    <property type="term" value="F:lactoperoxidase activity"/>
    <property type="evidence" value="ECO:0007669"/>
    <property type="project" value="UniProtKB-EC"/>
</dbReference>
<dbReference type="GO" id="GO:0005576">
    <property type="term" value="C:extracellular region"/>
    <property type="evidence" value="ECO:0007669"/>
    <property type="project" value="UniProtKB-SubCell"/>
</dbReference>
<keyword evidence="12 17" id="KW-0376">Hydrogen peroxide</keyword>
<dbReference type="PANTHER" id="PTHR31517">
    <property type="match status" value="1"/>
</dbReference>
<evidence type="ECO:0000313" key="19">
    <source>
        <dbReference type="EMBL" id="KAF3435254.1"/>
    </source>
</evidence>
<feature type="binding site" description="axial binding residue" evidence="14">
    <location>
        <position position="180"/>
    </location>
    <ligand>
        <name>heme b</name>
        <dbReference type="ChEBI" id="CHEBI:60344"/>
    </ligand>
    <ligandPart>
        <name>Fe</name>
        <dbReference type="ChEBI" id="CHEBI:18248"/>
    </ligandPart>
</feature>
<organism evidence="19 20">
    <name type="scientific">Rhamnella rubrinervis</name>
    <dbReference type="NCBI Taxonomy" id="2594499"/>
    <lineage>
        <taxon>Eukaryota</taxon>
        <taxon>Viridiplantae</taxon>
        <taxon>Streptophyta</taxon>
        <taxon>Embryophyta</taxon>
        <taxon>Tracheophyta</taxon>
        <taxon>Spermatophyta</taxon>
        <taxon>Magnoliopsida</taxon>
        <taxon>eudicotyledons</taxon>
        <taxon>Gunneridae</taxon>
        <taxon>Pentapetalae</taxon>
        <taxon>rosids</taxon>
        <taxon>fabids</taxon>
        <taxon>Rosales</taxon>
        <taxon>Rhamnaceae</taxon>
        <taxon>rhamnoid group</taxon>
        <taxon>Rhamneae</taxon>
        <taxon>Rhamnella</taxon>
    </lineage>
</organism>
<feature type="binding site" evidence="14">
    <location>
        <position position="54"/>
    </location>
    <ligand>
        <name>Ca(2+)</name>
        <dbReference type="ChEBI" id="CHEBI:29108"/>
        <label>1</label>
    </ligand>
</feature>
<evidence type="ECO:0000256" key="4">
    <source>
        <dbReference type="ARBA" id="ARBA00012313"/>
    </source>
</evidence>
<keyword evidence="14 17" id="KW-0106">Calcium</keyword>
<dbReference type="CDD" id="cd00693">
    <property type="entry name" value="secretory_peroxidase"/>
    <property type="match status" value="1"/>
</dbReference>
<dbReference type="SUPFAM" id="SSF48113">
    <property type="entry name" value="Heme-dependent peroxidases"/>
    <property type="match status" value="1"/>
</dbReference>
<dbReference type="Pfam" id="PF00141">
    <property type="entry name" value="peroxidase"/>
    <property type="match status" value="1"/>
</dbReference>
<comment type="catalytic activity">
    <reaction evidence="1 17">
        <text>2 a phenolic donor + H2O2 = 2 a phenolic radical donor + 2 H2O</text>
        <dbReference type="Rhea" id="RHEA:56136"/>
        <dbReference type="ChEBI" id="CHEBI:15377"/>
        <dbReference type="ChEBI" id="CHEBI:16240"/>
        <dbReference type="ChEBI" id="CHEBI:139520"/>
        <dbReference type="ChEBI" id="CHEBI:139521"/>
        <dbReference type="EC" id="1.11.1.7"/>
    </reaction>
</comment>
<feature type="binding site" evidence="14">
    <location>
        <position position="181"/>
    </location>
    <ligand>
        <name>Ca(2+)</name>
        <dbReference type="ChEBI" id="CHEBI:29108"/>
        <label>2</label>
    </ligand>
</feature>
<evidence type="ECO:0000313" key="20">
    <source>
        <dbReference type="Proteomes" id="UP000796880"/>
    </source>
</evidence>
<keyword evidence="6 17" id="KW-0575">Peroxidase</keyword>
<feature type="binding site" evidence="14">
    <location>
        <position position="61"/>
    </location>
    <ligand>
        <name>Ca(2+)</name>
        <dbReference type="ChEBI" id="CHEBI:29108"/>
        <label>1</label>
    </ligand>
</feature>
<keyword evidence="8 14" id="KW-0479">Metal-binding</keyword>
<feature type="binding site" evidence="14">
    <location>
        <position position="63"/>
    </location>
    <ligand>
        <name>Ca(2+)</name>
        <dbReference type="ChEBI" id="CHEBI:29108"/>
        <label>1</label>
    </ligand>
</feature>
<evidence type="ECO:0000256" key="14">
    <source>
        <dbReference type="PIRSR" id="PIRSR600823-3"/>
    </source>
</evidence>
<comment type="cofactor">
    <cofactor evidence="14 17">
        <name>Ca(2+)</name>
        <dbReference type="ChEBI" id="CHEBI:29108"/>
    </cofactor>
    <text evidence="14 17">Binds 2 calcium ions per subunit.</text>
</comment>
<evidence type="ECO:0000256" key="9">
    <source>
        <dbReference type="ARBA" id="ARBA00023002"/>
    </source>
</evidence>
<feature type="binding site" evidence="14">
    <location>
        <position position="228"/>
    </location>
    <ligand>
        <name>Ca(2+)</name>
        <dbReference type="ChEBI" id="CHEBI:29108"/>
        <label>2</label>
    </ligand>
</feature>
<dbReference type="InterPro" id="IPR002016">
    <property type="entry name" value="Haem_peroxidase"/>
</dbReference>
<keyword evidence="5 17" id="KW-0964">Secreted</keyword>
<dbReference type="InterPro" id="IPR000823">
    <property type="entry name" value="Peroxidase_pln"/>
</dbReference>
<comment type="cofactor">
    <cofactor evidence="14 17">
        <name>heme b</name>
        <dbReference type="ChEBI" id="CHEBI:60344"/>
    </cofactor>
    <text evidence="14 17">Binds 1 heme b (iron(II)-protoporphyrin IX) group per subunit.</text>
</comment>
<evidence type="ECO:0000256" key="7">
    <source>
        <dbReference type="ARBA" id="ARBA00022617"/>
    </source>
</evidence>
<dbReference type="EMBL" id="VOIH02000010">
    <property type="protein sequence ID" value="KAF3435254.1"/>
    <property type="molecule type" value="Genomic_DNA"/>
</dbReference>
<feature type="binding site" evidence="14">
    <location>
        <position position="74"/>
    </location>
    <ligand>
        <name>Ca(2+)</name>
        <dbReference type="ChEBI" id="CHEBI:29108"/>
        <label>1</label>
    </ligand>
</feature>
<evidence type="ECO:0000256" key="16">
    <source>
        <dbReference type="PIRSR" id="PIRSR600823-5"/>
    </source>
</evidence>
<evidence type="ECO:0000256" key="3">
    <source>
        <dbReference type="ARBA" id="ARBA00006873"/>
    </source>
</evidence>